<protein>
    <recommendedName>
        <fullName evidence="3">Endonuclease/exonuclease/phosphatase domain-containing protein</fullName>
    </recommendedName>
</protein>
<dbReference type="Gene3D" id="3.60.10.10">
    <property type="entry name" value="Endonuclease/exonuclease/phosphatase"/>
    <property type="match status" value="1"/>
</dbReference>
<dbReference type="InterPro" id="IPR036691">
    <property type="entry name" value="Endo/exonu/phosph_ase_sf"/>
</dbReference>
<evidence type="ECO:0008006" key="3">
    <source>
        <dbReference type="Google" id="ProtNLM"/>
    </source>
</evidence>
<dbReference type="SUPFAM" id="SSF56219">
    <property type="entry name" value="DNase I-like"/>
    <property type="match status" value="1"/>
</dbReference>
<evidence type="ECO:0000313" key="2">
    <source>
        <dbReference type="Proteomes" id="UP000683360"/>
    </source>
</evidence>
<comment type="caution">
    <text evidence="1">The sequence shown here is derived from an EMBL/GenBank/DDBJ whole genome shotgun (WGS) entry which is preliminary data.</text>
</comment>
<dbReference type="Proteomes" id="UP000683360">
    <property type="component" value="Unassembled WGS sequence"/>
</dbReference>
<name>A0A8S3QKK3_MYTED</name>
<reference evidence="1" key="1">
    <citation type="submission" date="2021-03" db="EMBL/GenBank/DDBJ databases">
        <authorList>
            <person name="Bekaert M."/>
        </authorList>
    </citation>
    <scope>NUCLEOTIDE SEQUENCE</scope>
</reference>
<dbReference type="EMBL" id="CAJPWZ010000615">
    <property type="protein sequence ID" value="CAG2197098.1"/>
    <property type="molecule type" value="Genomic_DNA"/>
</dbReference>
<sequence length="372" mass="43088">MNHLSIGSWNVNGLGDKYRGIIEIKDLTSSKNRLWIKLDKNFFDLEKDLFVCATYILSLNSPHYDDDFLKLEAEIKQVSDKGNVLVIGDLNARIANHDDFIADENKIHSSLQDILQRDYVQDFNIDRNSLDKVFNSQGQQLIDLCITSQLRVLNGRFIGDMLGNMTCFKPSGCSTVDYALTSVDLINSVSFFQILEPSYLSDHAQIVVFLKGCISMQNMNIDRKYSEIDMTFKWETISKEKLYTVLEESSTRDEILGYENTPFEINCSGVERAEQQLNNIFKTLTMRSCKIIKFFRKKKLKKKKPWEDRELDDVKKTVSNLAKLLRINPYNLNLRHPKDNKKERLDTEIAKEILGETDLLSKATRLHLQNYK</sequence>
<proteinExistence type="predicted"/>
<dbReference type="AlphaFoldDB" id="A0A8S3QKK3"/>
<dbReference type="OrthoDB" id="8052050at2759"/>
<accession>A0A8S3QKK3</accession>
<gene>
    <name evidence="1" type="ORF">MEDL_11931</name>
</gene>
<organism evidence="1 2">
    <name type="scientific">Mytilus edulis</name>
    <name type="common">Blue mussel</name>
    <dbReference type="NCBI Taxonomy" id="6550"/>
    <lineage>
        <taxon>Eukaryota</taxon>
        <taxon>Metazoa</taxon>
        <taxon>Spiralia</taxon>
        <taxon>Lophotrochozoa</taxon>
        <taxon>Mollusca</taxon>
        <taxon>Bivalvia</taxon>
        <taxon>Autobranchia</taxon>
        <taxon>Pteriomorphia</taxon>
        <taxon>Mytilida</taxon>
        <taxon>Mytiloidea</taxon>
        <taxon>Mytilidae</taxon>
        <taxon>Mytilinae</taxon>
        <taxon>Mytilus</taxon>
    </lineage>
</organism>
<keyword evidence="2" id="KW-1185">Reference proteome</keyword>
<evidence type="ECO:0000313" key="1">
    <source>
        <dbReference type="EMBL" id="CAG2197098.1"/>
    </source>
</evidence>